<evidence type="ECO:0000259" key="1">
    <source>
        <dbReference type="Pfam" id="PF18029"/>
    </source>
</evidence>
<dbReference type="InterPro" id="IPR029068">
    <property type="entry name" value="Glyas_Bleomycin-R_OHBP_Dase"/>
</dbReference>
<dbReference type="Proteomes" id="UP000291101">
    <property type="component" value="Unassembled WGS sequence"/>
</dbReference>
<evidence type="ECO:0000313" key="2">
    <source>
        <dbReference type="EMBL" id="RYC05249.1"/>
    </source>
</evidence>
<dbReference type="EMBL" id="SDWV01000028">
    <property type="protein sequence ID" value="RYC05249.1"/>
    <property type="molecule type" value="Genomic_DNA"/>
</dbReference>
<dbReference type="InterPro" id="IPR041581">
    <property type="entry name" value="Glyoxalase_6"/>
</dbReference>
<dbReference type="RefSeq" id="WP_129428610.1">
    <property type="nucleotide sequence ID" value="NZ_SDWV01000028.1"/>
</dbReference>
<accession>A0A4Q2SMG5</accession>
<keyword evidence="3" id="KW-1185">Reference proteome</keyword>
<dbReference type="PANTHER" id="PTHR35908">
    <property type="entry name" value="HYPOTHETICAL FUSION PROTEIN"/>
    <property type="match status" value="1"/>
</dbReference>
<evidence type="ECO:0000313" key="3">
    <source>
        <dbReference type="Proteomes" id="UP000291101"/>
    </source>
</evidence>
<dbReference type="Gene3D" id="3.10.180.10">
    <property type="entry name" value="2,3-Dihydroxybiphenyl 1,2-Dioxygenase, domain 1"/>
    <property type="match status" value="2"/>
</dbReference>
<dbReference type="PANTHER" id="PTHR35908:SF1">
    <property type="entry name" value="CONSERVED PROTEIN"/>
    <property type="match status" value="1"/>
</dbReference>
<dbReference type="SUPFAM" id="SSF54593">
    <property type="entry name" value="Glyoxalase/Bleomycin resistance protein/Dihydroxybiphenyl dioxygenase"/>
    <property type="match status" value="2"/>
</dbReference>
<proteinExistence type="predicted"/>
<reference evidence="2 3" key="1">
    <citation type="submission" date="2019-01" db="EMBL/GenBank/DDBJ databases">
        <title>Novel species of Nocardioides.</title>
        <authorList>
            <person name="Liu Q."/>
            <person name="X Y.-H."/>
        </authorList>
    </citation>
    <scope>NUCLEOTIDE SEQUENCE [LARGE SCALE GENOMIC DNA]</scope>
    <source>
        <strain evidence="2 3">HLT2-9</strain>
    </source>
</reference>
<organism evidence="2 3">
    <name type="scientific">Nocardioides zhouii</name>
    <dbReference type="NCBI Taxonomy" id="1168729"/>
    <lineage>
        <taxon>Bacteria</taxon>
        <taxon>Bacillati</taxon>
        <taxon>Actinomycetota</taxon>
        <taxon>Actinomycetes</taxon>
        <taxon>Propionibacteriales</taxon>
        <taxon>Nocardioidaceae</taxon>
        <taxon>Nocardioides</taxon>
    </lineage>
</organism>
<feature type="domain" description="Glyoxalase-like" evidence="1">
    <location>
        <begin position="9"/>
        <end position="108"/>
    </location>
</feature>
<dbReference type="AlphaFoldDB" id="A0A4Q2SMG5"/>
<sequence>MTPLPWIQVFLDSPVVTFEEAVAFWSAATGWRVSERRGEDGQFLTLLPAAGSAYVKMQAVDGPAGLHLDLDSVDRPATIEQARELGATTAWTYHDVEVMRSPGGFTFCQTLLADHLDDRPVLVRDGSTILDQVCLDIPSSSWDTEVAFWRDLTGRELQEATAPGFARLVAPDQPRILLQRLDDPDGPGRAHPDLATADRAADTDRHVRLGATVRAVHAYWSVLMAPGGQVYCLTDRDPRTGTVTRTV</sequence>
<name>A0A4Q2SMG5_9ACTN</name>
<dbReference type="OrthoDB" id="3286168at2"/>
<protein>
    <submittedName>
        <fullName evidence="2">VOC family protein</fullName>
    </submittedName>
</protein>
<dbReference type="Pfam" id="PF18029">
    <property type="entry name" value="Glyoxalase_6"/>
    <property type="match status" value="2"/>
</dbReference>
<feature type="domain" description="Glyoxalase-like" evidence="1">
    <location>
        <begin position="132"/>
        <end position="234"/>
    </location>
</feature>
<comment type="caution">
    <text evidence="2">The sequence shown here is derived from an EMBL/GenBank/DDBJ whole genome shotgun (WGS) entry which is preliminary data.</text>
</comment>
<gene>
    <name evidence="2" type="ORF">EUA94_19985</name>
</gene>